<evidence type="ECO:0000259" key="9">
    <source>
        <dbReference type="Pfam" id="PF13231"/>
    </source>
</evidence>
<dbReference type="eggNOG" id="COG1807">
    <property type="taxonomic scope" value="Bacteria"/>
</dbReference>
<accession>R4Z4L5</accession>
<dbReference type="Pfam" id="PF13231">
    <property type="entry name" value="PMT_2"/>
    <property type="match status" value="1"/>
</dbReference>
<keyword evidence="2" id="KW-1003">Cell membrane</keyword>
<organism evidence="10 11">
    <name type="scientific">Candidatus Neomicrothrix parvicella RN1</name>
    <dbReference type="NCBI Taxonomy" id="1229780"/>
    <lineage>
        <taxon>Bacteria</taxon>
        <taxon>Bacillati</taxon>
        <taxon>Actinomycetota</taxon>
        <taxon>Acidimicrobiia</taxon>
        <taxon>Acidimicrobiales</taxon>
        <taxon>Microthrixaceae</taxon>
        <taxon>Candidatus Neomicrothrix</taxon>
    </lineage>
</organism>
<dbReference type="Proteomes" id="UP000018291">
    <property type="component" value="Unassembled WGS sequence"/>
</dbReference>
<keyword evidence="11" id="KW-1185">Reference proteome</keyword>
<evidence type="ECO:0000313" key="11">
    <source>
        <dbReference type="Proteomes" id="UP000018291"/>
    </source>
</evidence>
<evidence type="ECO:0000256" key="2">
    <source>
        <dbReference type="ARBA" id="ARBA00022475"/>
    </source>
</evidence>
<comment type="caution">
    <text evidence="10">The sequence shown here is derived from an EMBL/GenBank/DDBJ whole genome shotgun (WGS) entry which is preliminary data.</text>
</comment>
<sequence length="522" mass="56501">MVACALFAIALSGSLVTANRSKYNDEELWQQRSQQFATGLVTGDLNRLTAYDVNFDTTSVSITMPGVPTLWVGSLVIIAECVSDTTPSSLRTCVERSTGPALPNVHRAMALLGAALVALLWLVSRRLLGTMTALLACLLIATEPFLTALRTMFHTDSLVMSFSLIGFVAFCRALGFAGKERSPVALGALAGVTLGFAGLTKLSAAAVVPALAVCVIWVGARTWQRQSGSWGDRIRGLAHSRLTGVLGACLGAGIITVAVAWPALVVDPARQIEALRSSARLMESGHIQFFRGAVTMAPPWYYYLWVLAYRLTPWSFLGLLTIPAALLARRLDTRWLLFGVFNASQLLVIGMSAKKFDRYSAALVAGVLVLIAISTDLLVGDHVRRLIRSQPAALSAAVCSVAVIVLWGHILVVADRDFTYFNPMVGGLNSASGDLMVSWGEERFVANDWLDERFGTDNYVLCNVRVLGVICPPGEGPHVAVTYLSNTQRDMLVIPPRSRSSWSQIGSHKIGDVEMIQFWEEN</sequence>
<dbReference type="EMBL" id="CANL01000078">
    <property type="protein sequence ID" value="CCM65640.1"/>
    <property type="molecule type" value="Genomic_DNA"/>
</dbReference>
<dbReference type="GO" id="GO:0009103">
    <property type="term" value="P:lipopolysaccharide biosynthetic process"/>
    <property type="evidence" value="ECO:0007669"/>
    <property type="project" value="UniProtKB-ARBA"/>
</dbReference>
<feature type="domain" description="Glycosyltransferase RgtA/B/C/D-like" evidence="9">
    <location>
        <begin position="109"/>
        <end position="228"/>
    </location>
</feature>
<feature type="transmembrane region" description="Helical" evidence="8">
    <location>
        <begin position="206"/>
        <end position="223"/>
    </location>
</feature>
<feature type="transmembrane region" description="Helical" evidence="8">
    <location>
        <begin position="184"/>
        <end position="200"/>
    </location>
</feature>
<comment type="subcellular location">
    <subcellularLocation>
        <location evidence="1">Cell membrane</location>
        <topology evidence="1">Multi-pass membrane protein</topology>
    </subcellularLocation>
</comment>
<evidence type="ECO:0000256" key="4">
    <source>
        <dbReference type="ARBA" id="ARBA00022679"/>
    </source>
</evidence>
<proteinExistence type="predicted"/>
<feature type="transmembrane region" description="Helical" evidence="8">
    <location>
        <begin position="128"/>
        <end position="146"/>
    </location>
</feature>
<dbReference type="OrthoDB" id="8776068at2"/>
<feature type="transmembrane region" description="Helical" evidence="8">
    <location>
        <begin position="335"/>
        <end position="353"/>
    </location>
</feature>
<feature type="transmembrane region" description="Helical" evidence="8">
    <location>
        <begin position="244"/>
        <end position="264"/>
    </location>
</feature>
<keyword evidence="3" id="KW-0328">Glycosyltransferase</keyword>
<evidence type="ECO:0000256" key="5">
    <source>
        <dbReference type="ARBA" id="ARBA00022692"/>
    </source>
</evidence>
<keyword evidence="7 8" id="KW-0472">Membrane</keyword>
<evidence type="ECO:0000256" key="1">
    <source>
        <dbReference type="ARBA" id="ARBA00004651"/>
    </source>
</evidence>
<dbReference type="InterPro" id="IPR038731">
    <property type="entry name" value="RgtA/B/C-like"/>
</dbReference>
<dbReference type="InterPro" id="IPR050297">
    <property type="entry name" value="LipidA_mod_glycosyltrf_83"/>
</dbReference>
<dbReference type="RefSeq" id="WP_012230544.1">
    <property type="nucleotide sequence ID" value="NZ_HG422565.1"/>
</dbReference>
<evidence type="ECO:0000256" key="3">
    <source>
        <dbReference type="ARBA" id="ARBA00022676"/>
    </source>
</evidence>
<evidence type="ECO:0000256" key="6">
    <source>
        <dbReference type="ARBA" id="ARBA00022989"/>
    </source>
</evidence>
<dbReference type="AlphaFoldDB" id="R4Z4L5"/>
<evidence type="ECO:0000256" key="7">
    <source>
        <dbReference type="ARBA" id="ARBA00023136"/>
    </source>
</evidence>
<feature type="transmembrane region" description="Helical" evidence="8">
    <location>
        <begin position="105"/>
        <end position="123"/>
    </location>
</feature>
<dbReference type="GO" id="GO:0005886">
    <property type="term" value="C:plasma membrane"/>
    <property type="evidence" value="ECO:0007669"/>
    <property type="project" value="UniProtKB-SubCell"/>
</dbReference>
<dbReference type="HOGENOM" id="CLU_516483_0_0_11"/>
<dbReference type="PANTHER" id="PTHR33908">
    <property type="entry name" value="MANNOSYLTRANSFERASE YKCB-RELATED"/>
    <property type="match status" value="1"/>
</dbReference>
<dbReference type="PANTHER" id="PTHR33908:SF11">
    <property type="entry name" value="MEMBRANE PROTEIN"/>
    <property type="match status" value="1"/>
</dbReference>
<keyword evidence="6 8" id="KW-1133">Transmembrane helix</keyword>
<protein>
    <recommendedName>
        <fullName evidence="9">Glycosyltransferase RgtA/B/C/D-like domain-containing protein</fullName>
    </recommendedName>
</protein>
<reference evidence="10 11" key="1">
    <citation type="journal article" date="2013" name="ISME J.">
        <title>Metabolic model for the filamentous 'Candidatus Microthrix parvicella' based on genomic and metagenomic analyses.</title>
        <authorList>
            <person name="Jon McIlroy S."/>
            <person name="Kristiansen R."/>
            <person name="Albertsen M."/>
            <person name="Michael Karst S."/>
            <person name="Rossetti S."/>
            <person name="Lund Nielsen J."/>
            <person name="Tandoi V."/>
            <person name="James Seviour R."/>
            <person name="Nielsen P.H."/>
        </authorList>
    </citation>
    <scope>NUCLEOTIDE SEQUENCE [LARGE SCALE GENOMIC DNA]</scope>
    <source>
        <strain evidence="10 11">RN1</strain>
    </source>
</reference>
<feature type="transmembrane region" description="Helical" evidence="8">
    <location>
        <begin position="158"/>
        <end position="177"/>
    </location>
</feature>
<evidence type="ECO:0000313" key="10">
    <source>
        <dbReference type="EMBL" id="CCM65640.1"/>
    </source>
</evidence>
<keyword evidence="5 8" id="KW-0812">Transmembrane</keyword>
<feature type="transmembrane region" description="Helical" evidence="8">
    <location>
        <begin position="359"/>
        <end position="380"/>
    </location>
</feature>
<keyword evidence="4" id="KW-0808">Transferase</keyword>
<dbReference type="GO" id="GO:0016763">
    <property type="term" value="F:pentosyltransferase activity"/>
    <property type="evidence" value="ECO:0007669"/>
    <property type="project" value="TreeGrafter"/>
</dbReference>
<evidence type="ECO:0000256" key="8">
    <source>
        <dbReference type="SAM" id="Phobius"/>
    </source>
</evidence>
<gene>
    <name evidence="10" type="ORF">BN381_80170</name>
</gene>
<name>R4Z4L5_9ACTN</name>
<feature type="transmembrane region" description="Helical" evidence="8">
    <location>
        <begin position="300"/>
        <end position="328"/>
    </location>
</feature>
<feature type="transmembrane region" description="Helical" evidence="8">
    <location>
        <begin position="392"/>
        <end position="414"/>
    </location>
</feature>